<comment type="caution">
    <text evidence="1">The sequence shown here is derived from an EMBL/GenBank/DDBJ whole genome shotgun (WGS) entry which is preliminary data.</text>
</comment>
<evidence type="ECO:0008006" key="2">
    <source>
        <dbReference type="Google" id="ProtNLM"/>
    </source>
</evidence>
<dbReference type="Pfam" id="PF11751">
    <property type="entry name" value="PorP_SprF"/>
    <property type="match status" value="1"/>
</dbReference>
<organism evidence="1">
    <name type="scientific">mine drainage metagenome</name>
    <dbReference type="NCBI Taxonomy" id="410659"/>
    <lineage>
        <taxon>unclassified sequences</taxon>
        <taxon>metagenomes</taxon>
        <taxon>ecological metagenomes</taxon>
    </lineage>
</organism>
<dbReference type="AlphaFoldDB" id="A0A1J5SA17"/>
<dbReference type="InterPro" id="IPR019861">
    <property type="entry name" value="PorP/SprF_Bacteroidetes"/>
</dbReference>
<dbReference type="EMBL" id="MLJW01000050">
    <property type="protein sequence ID" value="OIR05345.1"/>
    <property type="molecule type" value="Genomic_DNA"/>
</dbReference>
<proteinExistence type="predicted"/>
<accession>A0A1J5SA17</accession>
<reference evidence="1" key="1">
    <citation type="submission" date="2016-10" db="EMBL/GenBank/DDBJ databases">
        <title>Sequence of Gallionella enrichment culture.</title>
        <authorList>
            <person name="Poehlein A."/>
            <person name="Muehling M."/>
            <person name="Daniel R."/>
        </authorList>
    </citation>
    <scope>NUCLEOTIDE SEQUENCE</scope>
</reference>
<protein>
    <recommendedName>
        <fullName evidence="2">Type IX secretion system membrane protein PorP/SprF</fullName>
    </recommendedName>
</protein>
<sequence length="237" mass="26321">MAGAYKSSSLNLVASSHVSLDEDDINGLSIGIGANYSTTYIDYSQLTFSQQLSSGGFNRLLPTNETSLSNVKPYFSVLAGITYTYSTETSNFDIGVSGYRFIKTNRSALNDPTQLDPPRYNFNADYLTYLSDKLVFNSNLLYVMESNLHTYIVGVNFGNILDDNELPTVLNTGIWYKQGGTIIPYLGLSYKNIQGGLTYDINMPSSNNSLNSLQSFEFSLSIHSLKRSKHNIPCPWK</sequence>
<name>A0A1J5SA17_9ZZZZ</name>
<gene>
    <name evidence="1" type="ORF">GALL_123960</name>
</gene>
<evidence type="ECO:0000313" key="1">
    <source>
        <dbReference type="EMBL" id="OIR05345.1"/>
    </source>
</evidence>